<dbReference type="GO" id="GO:0030435">
    <property type="term" value="P:sporulation resulting in formation of a cellular spore"/>
    <property type="evidence" value="ECO:0007669"/>
    <property type="project" value="UniProtKB-KW"/>
</dbReference>
<dbReference type="HAMAP" id="MF_01124">
    <property type="entry name" value="MecA"/>
    <property type="match status" value="1"/>
</dbReference>
<proteinExistence type="inferred from homology"/>
<comment type="subunit">
    <text evidence="2 4">Homodimer.</text>
</comment>
<keyword evidence="6" id="KW-1185">Reference proteome</keyword>
<sequence length="221" mass="26413">MEIERINENTLKFFISYVDVEERGFDREEIWYSREKSEQLFWEVMDEVNEEEDFPFDGPLWIQVQALEKGLEVFVTKAQLTKDGGRLELPLEGKFSAFPITEQVDDILDHHFQYSEQEEMEEVDEHSISFVAYFNEFDDLIPLAKRLNPEGAITKLYAVENSYYLYIDFPFDVFTEEEIDDCLSIILEYSMESQRTIHFLQEYGKEIIPENVFTVIRKYFH</sequence>
<dbReference type="GO" id="GO:0042174">
    <property type="term" value="P:negative regulation of sporulation resulting in formation of a cellular spore"/>
    <property type="evidence" value="ECO:0007669"/>
    <property type="project" value="UniProtKB-UniRule"/>
</dbReference>
<dbReference type="EMBL" id="CCRF01000040">
    <property type="protein sequence ID" value="CEE01073.1"/>
    <property type="molecule type" value="Genomic_DNA"/>
</dbReference>
<reference evidence="5 6" key="1">
    <citation type="submission" date="2014-07" db="EMBL/GenBank/DDBJ databases">
        <authorList>
            <person name="Wibberg Daniel"/>
        </authorList>
    </citation>
    <scope>NUCLEOTIDE SEQUENCE [LARGE SCALE GENOMIC DNA]</scope>
</reference>
<dbReference type="Gene3D" id="3.30.70.1950">
    <property type="match status" value="1"/>
</dbReference>
<keyword evidence="3 4" id="KW-0178">Competence</keyword>
<dbReference type="Proteomes" id="UP000040576">
    <property type="component" value="Unassembled WGS sequence"/>
</dbReference>
<organism evidence="5 6">
    <name type="scientific">Caldibacillus thermoamylovorans</name>
    <dbReference type="NCBI Taxonomy" id="35841"/>
    <lineage>
        <taxon>Bacteria</taxon>
        <taxon>Bacillati</taxon>
        <taxon>Bacillota</taxon>
        <taxon>Bacilli</taxon>
        <taxon>Bacillales</taxon>
        <taxon>Bacillaceae</taxon>
        <taxon>Caldibacillus</taxon>
    </lineage>
</organism>
<dbReference type="InterPro" id="IPR008681">
    <property type="entry name" value="Neg-reg_MecA"/>
</dbReference>
<evidence type="ECO:0000313" key="5">
    <source>
        <dbReference type="EMBL" id="CEE01073.1"/>
    </source>
</evidence>
<comment type="function">
    <text evidence="4">Enables the recognition and targeting of unfolded and aggregated proteins to the ClpC protease or to other proteins involved in proteolysis. Acts negatively in the development of competence by binding ComK and recruiting it to the ClpCP protease. When overexpressed, inhibits sporulation. Also involved in Spx degradation by ClpC.</text>
</comment>
<dbReference type="NCBIfam" id="NF002644">
    <property type="entry name" value="PRK02315.1-5"/>
    <property type="match status" value="1"/>
</dbReference>
<protein>
    <recommendedName>
        <fullName evidence="4">Adapter protein MecA</fullName>
    </recommendedName>
</protein>
<dbReference type="GO" id="GO:0030674">
    <property type="term" value="F:protein-macromolecule adaptor activity"/>
    <property type="evidence" value="ECO:0007669"/>
    <property type="project" value="UniProtKB-UniRule"/>
</dbReference>
<dbReference type="Pfam" id="PF05389">
    <property type="entry name" value="MecA"/>
    <property type="match status" value="1"/>
</dbReference>
<dbReference type="AlphaFoldDB" id="A0A090IXA9"/>
<accession>A0A090IXA9</accession>
<evidence type="ECO:0000313" key="6">
    <source>
        <dbReference type="Proteomes" id="UP000040576"/>
    </source>
</evidence>
<evidence type="ECO:0000256" key="2">
    <source>
        <dbReference type="ARBA" id="ARBA00011738"/>
    </source>
</evidence>
<evidence type="ECO:0000256" key="1">
    <source>
        <dbReference type="ARBA" id="ARBA00005397"/>
    </source>
</evidence>
<comment type="domain">
    <text evidence="4">The N-terminal domain has binding sites for ComK and probably for unfolded/aggregated proteins; the C-terminal domain interacts with ClpC.</text>
</comment>
<keyword evidence="4" id="KW-0749">Sporulation</keyword>
<name>A0A090IXA9_9BACI</name>
<gene>
    <name evidence="4 5" type="primary">mecA</name>
    <name evidence="5" type="ORF">BT1A1_1241</name>
</gene>
<evidence type="ECO:0000256" key="4">
    <source>
        <dbReference type="HAMAP-Rule" id="MF_01124"/>
    </source>
</evidence>
<dbReference type="InterPro" id="IPR038471">
    <property type="entry name" value="MecA_C_sf"/>
</dbReference>
<comment type="similarity">
    <text evidence="1 4">Belongs to the MecA family.</text>
</comment>
<evidence type="ECO:0000256" key="3">
    <source>
        <dbReference type="ARBA" id="ARBA00023287"/>
    </source>
</evidence>
<dbReference type="RefSeq" id="WP_034769145.1">
    <property type="nucleotide sequence ID" value="NZ_CCRF01000040.1"/>
</dbReference>
<dbReference type="PANTHER" id="PTHR39161:SF1">
    <property type="entry name" value="ADAPTER PROTEIN MECA 1"/>
    <property type="match status" value="1"/>
</dbReference>
<dbReference type="GO" id="GO:0045808">
    <property type="term" value="P:negative regulation of establishment of competence for transformation"/>
    <property type="evidence" value="ECO:0007669"/>
    <property type="project" value="UniProtKB-UniRule"/>
</dbReference>
<dbReference type="PIRSF" id="PIRSF029008">
    <property type="entry name" value="MecA"/>
    <property type="match status" value="1"/>
</dbReference>
<dbReference type="GO" id="GO:0030420">
    <property type="term" value="P:establishment of competence for transformation"/>
    <property type="evidence" value="ECO:0007669"/>
    <property type="project" value="UniProtKB-KW"/>
</dbReference>
<dbReference type="PANTHER" id="PTHR39161">
    <property type="entry name" value="ADAPTER PROTEIN MECA"/>
    <property type="match status" value="1"/>
</dbReference>